<evidence type="ECO:0000313" key="3">
    <source>
        <dbReference type="Proteomes" id="UP001055115"/>
    </source>
</evidence>
<keyword evidence="3" id="KW-1185">Reference proteome</keyword>
<dbReference type="AlphaFoldDB" id="A0AA37UJB6"/>
<feature type="region of interest" description="Disordered" evidence="1">
    <location>
        <begin position="156"/>
        <end position="178"/>
    </location>
</feature>
<dbReference type="RefSeq" id="XP_049131774.1">
    <property type="nucleotide sequence ID" value="XM_049275817.1"/>
</dbReference>
<dbReference type="GeneID" id="73330407"/>
<reference evidence="2 3" key="1">
    <citation type="submission" date="2022-03" db="EMBL/GenBank/DDBJ databases">
        <title>Genome data of Colletotrichum spp.</title>
        <authorList>
            <person name="Utami Y.D."/>
            <person name="Hiruma K."/>
        </authorList>
    </citation>
    <scope>NUCLEOTIDE SEQUENCE [LARGE SCALE GENOMIC DNA]</scope>
    <source>
        <strain evidence="2 3">MAFF 239500</strain>
    </source>
</reference>
<dbReference type="Gene3D" id="1.20.5.340">
    <property type="match status" value="1"/>
</dbReference>
<proteinExistence type="predicted"/>
<evidence type="ECO:0000256" key="1">
    <source>
        <dbReference type="SAM" id="MobiDB-lite"/>
    </source>
</evidence>
<protein>
    <submittedName>
        <fullName evidence="2">Uncharacterized protein</fullName>
    </submittedName>
</protein>
<feature type="compositionally biased region" description="Basic and acidic residues" evidence="1">
    <location>
        <begin position="31"/>
        <end position="64"/>
    </location>
</feature>
<sequence>MTVDLLQWAMAFVGMVDKMNDLQALEKKLETAESDRDSISAKQEQLERDLSAVQSEHEATKEEAQASSNKLESEKSRLAWDLMIAQSEHDTAKQSLVRYAAALEQAQGSRNKLEQDKRLLQQGRDQLRQDLATAQIDLDAKNTTLASKTTALEEVQLRSEKPQADLSKSQNDQEETRKTLSTMTNALHESQTFYTKLREEKDLLDSDLKARDFCIKSLEDDLKGELLGNHVRMVAELRAKNTDLQTMKVELQTKDDELKKQVTRNCTLEANYAGLEKISKEDRRDYREELRRHRRDQHVQAEFLFGGQLGEWDSLMDAMLEEETDAAIDGHHRPWVVLGTWNGREEQDEDYGQQPIASVFVALVSLCGQGTWSNGGSQFLALMCRLTEYLATSPVTNLAVLTWIIQRANIRVSMLPTGDQVPACAAIWSLADTVAVRWNQTHLRQPHSLLEEYLLTLQMPASDEWVKLRDGNDEIHLVRSHTQRFAVMFNLADYALWFVDSDHVKRAEDFTVTFRGPSRAIMWNVMEDSQNFDHWFKHWLVAE</sequence>
<comment type="caution">
    <text evidence="2">The sequence shown here is derived from an EMBL/GenBank/DDBJ whole genome shotgun (WGS) entry which is preliminary data.</text>
</comment>
<accession>A0AA37UJB6</accession>
<gene>
    <name evidence="2" type="ORF">ColSpa_09605</name>
</gene>
<evidence type="ECO:0000313" key="2">
    <source>
        <dbReference type="EMBL" id="GKT49424.1"/>
    </source>
</evidence>
<feature type="region of interest" description="Disordered" evidence="1">
    <location>
        <begin position="31"/>
        <end position="72"/>
    </location>
</feature>
<name>A0AA37UJB6_9PEZI</name>
<dbReference type="EMBL" id="BQXU01000029">
    <property type="protein sequence ID" value="GKT49424.1"/>
    <property type="molecule type" value="Genomic_DNA"/>
</dbReference>
<dbReference type="Proteomes" id="UP001055115">
    <property type="component" value="Unassembled WGS sequence"/>
</dbReference>
<organism evidence="2 3">
    <name type="scientific">Colletotrichum spaethianum</name>
    <dbReference type="NCBI Taxonomy" id="700344"/>
    <lineage>
        <taxon>Eukaryota</taxon>
        <taxon>Fungi</taxon>
        <taxon>Dikarya</taxon>
        <taxon>Ascomycota</taxon>
        <taxon>Pezizomycotina</taxon>
        <taxon>Sordariomycetes</taxon>
        <taxon>Hypocreomycetidae</taxon>
        <taxon>Glomerellales</taxon>
        <taxon>Glomerellaceae</taxon>
        <taxon>Colletotrichum</taxon>
        <taxon>Colletotrichum spaethianum species complex</taxon>
    </lineage>
</organism>